<dbReference type="GO" id="GO:0016197">
    <property type="term" value="P:endosomal transport"/>
    <property type="evidence" value="ECO:0007669"/>
    <property type="project" value="TreeGrafter"/>
</dbReference>
<reference evidence="2 3" key="1">
    <citation type="journal article" date="2020" name="Cell">
        <title>Large-Scale Comparative Analyses of Tick Genomes Elucidate Their Genetic Diversity and Vector Capacities.</title>
        <authorList>
            <consortium name="Tick Genome and Microbiome Consortium (TIGMIC)"/>
            <person name="Jia N."/>
            <person name="Wang J."/>
            <person name="Shi W."/>
            <person name="Du L."/>
            <person name="Sun Y."/>
            <person name="Zhan W."/>
            <person name="Jiang J.F."/>
            <person name="Wang Q."/>
            <person name="Zhang B."/>
            <person name="Ji P."/>
            <person name="Bell-Sakyi L."/>
            <person name="Cui X.M."/>
            <person name="Yuan T.T."/>
            <person name="Jiang B.G."/>
            <person name="Yang W.F."/>
            <person name="Lam T.T."/>
            <person name="Chang Q.C."/>
            <person name="Ding S.J."/>
            <person name="Wang X.J."/>
            <person name="Zhu J.G."/>
            <person name="Ruan X.D."/>
            <person name="Zhao L."/>
            <person name="Wei J.T."/>
            <person name="Ye R.Z."/>
            <person name="Que T.C."/>
            <person name="Du C.H."/>
            <person name="Zhou Y.H."/>
            <person name="Cheng J.X."/>
            <person name="Dai P.F."/>
            <person name="Guo W.B."/>
            <person name="Han X.H."/>
            <person name="Huang E.J."/>
            <person name="Li L.F."/>
            <person name="Wei W."/>
            <person name="Gao Y.C."/>
            <person name="Liu J.Z."/>
            <person name="Shao H.Z."/>
            <person name="Wang X."/>
            <person name="Wang C.C."/>
            <person name="Yang T.C."/>
            <person name="Huo Q.B."/>
            <person name="Li W."/>
            <person name="Chen H.Y."/>
            <person name="Chen S.E."/>
            <person name="Zhou L.G."/>
            <person name="Ni X.B."/>
            <person name="Tian J.H."/>
            <person name="Sheng Y."/>
            <person name="Liu T."/>
            <person name="Pan Y.S."/>
            <person name="Xia L.Y."/>
            <person name="Li J."/>
            <person name="Zhao F."/>
            <person name="Cao W.C."/>
        </authorList>
    </citation>
    <scope>NUCLEOTIDE SEQUENCE [LARGE SCALE GENOMIC DNA]</scope>
    <source>
        <strain evidence="2">HaeL-2018</strain>
    </source>
</reference>
<sequence length="424" mass="47508">MSEIKSGLELSKKATDEDAKRQHGKAIRLYIRAAECYLNATCVLGKECAPLIKKAQAFEEYDVDLPDMRRIHQLPLLSLLLPPWSHGAVTVSARRRICYTNDVVGIDPVKDMFSQLLKNPRSKASSSLILLYGPAGSGKSFLSRAISSKYPDKPVFVVNLEAFIAAGASKYEGARMATVMIRNFKRHRTAVLVLEDIDYLYSAGPSEHPRSDIVATREVILNFLKAMSERRGNREVVVATARKPWVLQKDLLDAFHVKLGIPTPSPEERTALIKRELRKVRCPSFTESDIHNLSAKTERYSCYQMMNIFRLALARNFDKLEAITLQDDADRADHVTKGDIQAVSDILLPDIPREDVDKYFEFATGRPAKPRSTTHTVRFGAELPTQDTVAKTLLGAPDMAESSSMDSQPFMYDIFNPDTMDPAI</sequence>
<dbReference type="OrthoDB" id="3046016at2759"/>
<protein>
    <recommendedName>
        <fullName evidence="1">AAA+ ATPase domain-containing protein</fullName>
    </recommendedName>
</protein>
<name>A0A9J6GEV4_HAELO</name>
<dbReference type="SUPFAM" id="SSF52540">
    <property type="entry name" value="P-loop containing nucleoside triphosphate hydrolases"/>
    <property type="match status" value="1"/>
</dbReference>
<feature type="domain" description="AAA+ ATPase" evidence="1">
    <location>
        <begin position="125"/>
        <end position="265"/>
    </location>
</feature>
<dbReference type="EMBL" id="JABSTR010000006">
    <property type="protein sequence ID" value="KAH9373305.1"/>
    <property type="molecule type" value="Genomic_DNA"/>
</dbReference>
<dbReference type="VEuPathDB" id="VectorBase:HLOH_057605"/>
<evidence type="ECO:0000259" key="1">
    <source>
        <dbReference type="SMART" id="SM00382"/>
    </source>
</evidence>
<evidence type="ECO:0000313" key="3">
    <source>
        <dbReference type="Proteomes" id="UP000821853"/>
    </source>
</evidence>
<dbReference type="Pfam" id="PF00004">
    <property type="entry name" value="AAA"/>
    <property type="match status" value="1"/>
</dbReference>
<dbReference type="InterPro" id="IPR003593">
    <property type="entry name" value="AAA+_ATPase"/>
</dbReference>
<dbReference type="PANTHER" id="PTHR23074:SF83">
    <property type="entry name" value="VACUOLAR PROTEIN SORTING-ASSOCIATED PROTEIN 4A"/>
    <property type="match status" value="1"/>
</dbReference>
<dbReference type="Proteomes" id="UP000821853">
    <property type="component" value="Chromosome 4"/>
</dbReference>
<dbReference type="CDD" id="cd00009">
    <property type="entry name" value="AAA"/>
    <property type="match status" value="1"/>
</dbReference>
<comment type="caution">
    <text evidence="2">The sequence shown here is derived from an EMBL/GenBank/DDBJ whole genome shotgun (WGS) entry which is preliminary data.</text>
</comment>
<dbReference type="InterPro" id="IPR027417">
    <property type="entry name" value="P-loop_NTPase"/>
</dbReference>
<dbReference type="Gene3D" id="3.40.50.300">
    <property type="entry name" value="P-loop containing nucleotide triphosphate hydrolases"/>
    <property type="match status" value="1"/>
</dbReference>
<dbReference type="Gene3D" id="1.10.8.60">
    <property type="match status" value="1"/>
</dbReference>
<dbReference type="SMART" id="SM00382">
    <property type="entry name" value="AAA"/>
    <property type="match status" value="1"/>
</dbReference>
<dbReference type="InterPro" id="IPR050304">
    <property type="entry name" value="MT-severing_AAA_ATPase"/>
</dbReference>
<dbReference type="GO" id="GO:0016887">
    <property type="term" value="F:ATP hydrolysis activity"/>
    <property type="evidence" value="ECO:0007669"/>
    <property type="project" value="InterPro"/>
</dbReference>
<dbReference type="OMA" id="CPSFTES"/>
<dbReference type="InterPro" id="IPR003959">
    <property type="entry name" value="ATPase_AAA_core"/>
</dbReference>
<gene>
    <name evidence="2" type="ORF">HPB48_018358</name>
</gene>
<dbReference type="GO" id="GO:0007033">
    <property type="term" value="P:vacuole organization"/>
    <property type="evidence" value="ECO:0007669"/>
    <property type="project" value="TreeGrafter"/>
</dbReference>
<evidence type="ECO:0000313" key="2">
    <source>
        <dbReference type="EMBL" id="KAH9373305.1"/>
    </source>
</evidence>
<organism evidence="2 3">
    <name type="scientific">Haemaphysalis longicornis</name>
    <name type="common">Bush tick</name>
    <dbReference type="NCBI Taxonomy" id="44386"/>
    <lineage>
        <taxon>Eukaryota</taxon>
        <taxon>Metazoa</taxon>
        <taxon>Ecdysozoa</taxon>
        <taxon>Arthropoda</taxon>
        <taxon>Chelicerata</taxon>
        <taxon>Arachnida</taxon>
        <taxon>Acari</taxon>
        <taxon>Parasitiformes</taxon>
        <taxon>Ixodida</taxon>
        <taxon>Ixodoidea</taxon>
        <taxon>Ixodidae</taxon>
        <taxon>Haemaphysalinae</taxon>
        <taxon>Haemaphysalis</taxon>
    </lineage>
</organism>
<accession>A0A9J6GEV4</accession>
<keyword evidence="3" id="KW-1185">Reference proteome</keyword>
<dbReference type="GO" id="GO:0005524">
    <property type="term" value="F:ATP binding"/>
    <property type="evidence" value="ECO:0007669"/>
    <property type="project" value="InterPro"/>
</dbReference>
<dbReference type="PANTHER" id="PTHR23074">
    <property type="entry name" value="AAA DOMAIN-CONTAINING"/>
    <property type="match status" value="1"/>
</dbReference>
<proteinExistence type="predicted"/>
<dbReference type="AlphaFoldDB" id="A0A9J6GEV4"/>